<dbReference type="PANTHER" id="PTHR30055:SF234">
    <property type="entry name" value="HTH-TYPE TRANSCRIPTIONAL REGULATOR BETI"/>
    <property type="match status" value="1"/>
</dbReference>
<dbReference type="RefSeq" id="WP_046456283.1">
    <property type="nucleotide sequence ID" value="NZ_BAAAOB010000005.1"/>
</dbReference>
<keyword evidence="3" id="KW-0804">Transcription</keyword>
<dbReference type="InterPro" id="IPR025996">
    <property type="entry name" value="MT1864/Rv1816-like_C"/>
</dbReference>
<keyword evidence="1" id="KW-0805">Transcription regulation</keyword>
<dbReference type="PROSITE" id="PS50977">
    <property type="entry name" value="HTH_TETR_2"/>
    <property type="match status" value="1"/>
</dbReference>
<dbReference type="InterPro" id="IPR050109">
    <property type="entry name" value="HTH-type_TetR-like_transc_reg"/>
</dbReference>
<dbReference type="SUPFAM" id="SSF46689">
    <property type="entry name" value="Homeodomain-like"/>
    <property type="match status" value="1"/>
</dbReference>
<dbReference type="SUPFAM" id="SSF48498">
    <property type="entry name" value="Tetracyclin repressor-like, C-terminal domain"/>
    <property type="match status" value="1"/>
</dbReference>
<name>A0ABP4Y350_9MICO</name>
<evidence type="ECO:0000256" key="3">
    <source>
        <dbReference type="ARBA" id="ARBA00023163"/>
    </source>
</evidence>
<evidence type="ECO:0000256" key="2">
    <source>
        <dbReference type="ARBA" id="ARBA00023125"/>
    </source>
</evidence>
<feature type="domain" description="HTH tetR-type" evidence="5">
    <location>
        <begin position="9"/>
        <end position="69"/>
    </location>
</feature>
<proteinExistence type="predicted"/>
<dbReference type="EMBL" id="BAAAOB010000005">
    <property type="protein sequence ID" value="GAA1799338.1"/>
    <property type="molecule type" value="Genomic_DNA"/>
</dbReference>
<accession>A0ABP4Y350</accession>
<dbReference type="InterPro" id="IPR009057">
    <property type="entry name" value="Homeodomain-like_sf"/>
</dbReference>
<evidence type="ECO:0000259" key="5">
    <source>
        <dbReference type="PROSITE" id="PS50977"/>
    </source>
</evidence>
<dbReference type="Gene3D" id="1.10.357.10">
    <property type="entry name" value="Tetracycline Repressor, domain 2"/>
    <property type="match status" value="1"/>
</dbReference>
<evidence type="ECO:0000313" key="7">
    <source>
        <dbReference type="Proteomes" id="UP001500851"/>
    </source>
</evidence>
<reference evidence="7" key="1">
    <citation type="journal article" date="2019" name="Int. J. Syst. Evol. Microbiol.">
        <title>The Global Catalogue of Microorganisms (GCM) 10K type strain sequencing project: providing services to taxonomists for standard genome sequencing and annotation.</title>
        <authorList>
            <consortium name="The Broad Institute Genomics Platform"/>
            <consortium name="The Broad Institute Genome Sequencing Center for Infectious Disease"/>
            <person name="Wu L."/>
            <person name="Ma J."/>
        </authorList>
    </citation>
    <scope>NUCLEOTIDE SEQUENCE [LARGE SCALE GENOMIC DNA]</scope>
    <source>
        <strain evidence="7">JCM 14736</strain>
    </source>
</reference>
<protein>
    <submittedName>
        <fullName evidence="6">TetR/AcrR family transcriptional regulator</fullName>
    </submittedName>
</protein>
<organism evidence="6 7">
    <name type="scientific">Leucobacter iarius</name>
    <dbReference type="NCBI Taxonomy" id="333963"/>
    <lineage>
        <taxon>Bacteria</taxon>
        <taxon>Bacillati</taxon>
        <taxon>Actinomycetota</taxon>
        <taxon>Actinomycetes</taxon>
        <taxon>Micrococcales</taxon>
        <taxon>Microbacteriaceae</taxon>
        <taxon>Leucobacter</taxon>
    </lineage>
</organism>
<dbReference type="Proteomes" id="UP001500851">
    <property type="component" value="Unassembled WGS sequence"/>
</dbReference>
<comment type="caution">
    <text evidence="6">The sequence shown here is derived from an EMBL/GenBank/DDBJ whole genome shotgun (WGS) entry which is preliminary data.</text>
</comment>
<dbReference type="InterPro" id="IPR036271">
    <property type="entry name" value="Tet_transcr_reg_TetR-rel_C_sf"/>
</dbReference>
<evidence type="ECO:0000256" key="1">
    <source>
        <dbReference type="ARBA" id="ARBA00023015"/>
    </source>
</evidence>
<evidence type="ECO:0000313" key="6">
    <source>
        <dbReference type="EMBL" id="GAA1799338.1"/>
    </source>
</evidence>
<dbReference type="Pfam" id="PF13305">
    <property type="entry name" value="TetR_C_33"/>
    <property type="match status" value="1"/>
</dbReference>
<feature type="DNA-binding region" description="H-T-H motif" evidence="4">
    <location>
        <begin position="32"/>
        <end position="51"/>
    </location>
</feature>
<dbReference type="InterPro" id="IPR001647">
    <property type="entry name" value="HTH_TetR"/>
</dbReference>
<evidence type="ECO:0000256" key="4">
    <source>
        <dbReference type="PROSITE-ProRule" id="PRU00335"/>
    </source>
</evidence>
<dbReference type="Pfam" id="PF00440">
    <property type="entry name" value="TetR_N"/>
    <property type="match status" value="1"/>
</dbReference>
<keyword evidence="2 4" id="KW-0238">DNA-binding</keyword>
<sequence length="182" mass="18892">MSRPTSYDEATRARLLAATADSVAADGPDRVSLREVARTAGTSTSAVYALFGGKDELLGAVIADGFASFASAQRAAEPGGLHALGLAYRAWAHEHPSLYRLMFGGALASYEGEGAMDALDPLIAALAARGAEDPLAAALTVWAHVHGAVSLEFACVAPPAVDPDAVYADVLDAVERLWPERD</sequence>
<dbReference type="PANTHER" id="PTHR30055">
    <property type="entry name" value="HTH-TYPE TRANSCRIPTIONAL REGULATOR RUTR"/>
    <property type="match status" value="1"/>
</dbReference>
<gene>
    <name evidence="6" type="ORF">GCM10009768_30470</name>
</gene>
<keyword evidence="7" id="KW-1185">Reference proteome</keyword>